<protein>
    <submittedName>
        <fullName evidence="1">Uncharacterized protein</fullName>
    </submittedName>
</protein>
<dbReference type="EMBL" id="LR796583">
    <property type="protein sequence ID" value="CAB4152390.1"/>
    <property type="molecule type" value="Genomic_DNA"/>
</dbReference>
<dbReference type="InterPro" id="IPR036397">
    <property type="entry name" value="RNaseH_sf"/>
</dbReference>
<name>A0A6J5N549_9CAUD</name>
<gene>
    <name evidence="1" type="ORF">UFOVP608_13</name>
</gene>
<dbReference type="Gene3D" id="3.30.420.10">
    <property type="entry name" value="Ribonuclease H-like superfamily/Ribonuclease H"/>
    <property type="match status" value="1"/>
</dbReference>
<sequence length="144" mass="16351">MKVFIDGEWNSYGGELISLALVSEDYRTFYEVLGCDNPDPWVAENVMPKLAKPWIVLQSLQEQLESFLSQFDSVHIIADWPEDIMWFCKVLVTGPGTRINTPPLTMQVLRVDTVSSNPHNALADAMALRDWYVNVDMNSVRSEA</sequence>
<organism evidence="1">
    <name type="scientific">uncultured Caudovirales phage</name>
    <dbReference type="NCBI Taxonomy" id="2100421"/>
    <lineage>
        <taxon>Viruses</taxon>
        <taxon>Duplodnaviria</taxon>
        <taxon>Heunggongvirae</taxon>
        <taxon>Uroviricota</taxon>
        <taxon>Caudoviricetes</taxon>
        <taxon>Peduoviridae</taxon>
        <taxon>Maltschvirus</taxon>
        <taxon>Maltschvirus maltsch</taxon>
    </lineage>
</organism>
<proteinExistence type="predicted"/>
<evidence type="ECO:0000313" key="1">
    <source>
        <dbReference type="EMBL" id="CAB4152390.1"/>
    </source>
</evidence>
<accession>A0A6J5N549</accession>
<reference evidence="1" key="1">
    <citation type="submission" date="2020-04" db="EMBL/GenBank/DDBJ databases">
        <authorList>
            <person name="Chiriac C."/>
            <person name="Salcher M."/>
            <person name="Ghai R."/>
            <person name="Kavagutti S V."/>
        </authorList>
    </citation>
    <scope>NUCLEOTIDE SEQUENCE</scope>
</reference>
<dbReference type="GO" id="GO:0003676">
    <property type="term" value="F:nucleic acid binding"/>
    <property type="evidence" value="ECO:0007669"/>
    <property type="project" value="InterPro"/>
</dbReference>